<evidence type="ECO:0000256" key="3">
    <source>
        <dbReference type="ARBA" id="ARBA00022475"/>
    </source>
</evidence>
<dbReference type="InterPro" id="IPR036259">
    <property type="entry name" value="MFS_trans_sf"/>
</dbReference>
<protein>
    <submittedName>
        <fullName evidence="10">MFS transporter</fullName>
    </submittedName>
</protein>
<comment type="caution">
    <text evidence="10">The sequence shown here is derived from an EMBL/GenBank/DDBJ whole genome shotgun (WGS) entry which is preliminary data.</text>
</comment>
<dbReference type="Proteomes" id="UP000621500">
    <property type="component" value="Unassembled WGS sequence"/>
</dbReference>
<dbReference type="Gene3D" id="1.20.1250.20">
    <property type="entry name" value="MFS general substrate transporter like domains"/>
    <property type="match status" value="2"/>
</dbReference>
<evidence type="ECO:0000256" key="7">
    <source>
        <dbReference type="SAM" id="MobiDB-lite"/>
    </source>
</evidence>
<feature type="region of interest" description="Disordered" evidence="7">
    <location>
        <begin position="1"/>
        <end position="21"/>
    </location>
</feature>
<name>A0ABQ4EGZ1_9ACTN</name>
<keyword evidence="11" id="KW-1185">Reference proteome</keyword>
<evidence type="ECO:0000256" key="5">
    <source>
        <dbReference type="ARBA" id="ARBA00022989"/>
    </source>
</evidence>
<feature type="transmembrane region" description="Helical" evidence="8">
    <location>
        <begin position="331"/>
        <end position="352"/>
    </location>
</feature>
<dbReference type="PANTHER" id="PTHR23513:SF6">
    <property type="entry name" value="MAJOR FACILITATOR SUPERFAMILY ASSOCIATED DOMAIN-CONTAINING PROTEIN"/>
    <property type="match status" value="1"/>
</dbReference>
<evidence type="ECO:0000256" key="2">
    <source>
        <dbReference type="ARBA" id="ARBA00022448"/>
    </source>
</evidence>
<feature type="transmembrane region" description="Helical" evidence="8">
    <location>
        <begin position="244"/>
        <end position="266"/>
    </location>
</feature>
<dbReference type="RefSeq" id="WP_203855664.1">
    <property type="nucleotide sequence ID" value="NZ_BAAAZQ010000002.1"/>
</dbReference>
<keyword evidence="6 8" id="KW-0472">Membrane</keyword>
<dbReference type="CDD" id="cd06173">
    <property type="entry name" value="MFS_MefA_like"/>
    <property type="match status" value="1"/>
</dbReference>
<feature type="transmembrane region" description="Helical" evidence="8">
    <location>
        <begin position="272"/>
        <end position="295"/>
    </location>
</feature>
<evidence type="ECO:0000256" key="6">
    <source>
        <dbReference type="ARBA" id="ARBA00023136"/>
    </source>
</evidence>
<feature type="transmembrane region" description="Helical" evidence="8">
    <location>
        <begin position="398"/>
        <end position="418"/>
    </location>
</feature>
<evidence type="ECO:0000259" key="9">
    <source>
        <dbReference type="PROSITE" id="PS50850"/>
    </source>
</evidence>
<dbReference type="SUPFAM" id="SSF103473">
    <property type="entry name" value="MFS general substrate transporter"/>
    <property type="match status" value="1"/>
</dbReference>
<proteinExistence type="predicted"/>
<gene>
    <name evidence="10" type="ORF">Pma05_05720</name>
</gene>
<feature type="transmembrane region" description="Helical" evidence="8">
    <location>
        <begin position="62"/>
        <end position="84"/>
    </location>
</feature>
<feature type="transmembrane region" description="Helical" evidence="8">
    <location>
        <begin position="96"/>
        <end position="116"/>
    </location>
</feature>
<dbReference type="InterPro" id="IPR020846">
    <property type="entry name" value="MFS_dom"/>
</dbReference>
<feature type="domain" description="Major facilitator superfamily (MFS) profile" evidence="9">
    <location>
        <begin position="241"/>
        <end position="436"/>
    </location>
</feature>
<keyword evidence="2" id="KW-0813">Transport</keyword>
<evidence type="ECO:0000256" key="8">
    <source>
        <dbReference type="SAM" id="Phobius"/>
    </source>
</evidence>
<evidence type="ECO:0000313" key="10">
    <source>
        <dbReference type="EMBL" id="GIG93999.1"/>
    </source>
</evidence>
<dbReference type="EMBL" id="BONX01000003">
    <property type="protein sequence ID" value="GIG93999.1"/>
    <property type="molecule type" value="Genomic_DNA"/>
</dbReference>
<comment type="subcellular location">
    <subcellularLocation>
        <location evidence="1">Cell membrane</location>
        <topology evidence="1">Multi-pass membrane protein</topology>
    </subcellularLocation>
</comment>
<dbReference type="PROSITE" id="PS50850">
    <property type="entry name" value="MFS"/>
    <property type="match status" value="1"/>
</dbReference>
<evidence type="ECO:0000313" key="11">
    <source>
        <dbReference type="Proteomes" id="UP000621500"/>
    </source>
</evidence>
<evidence type="ECO:0000256" key="1">
    <source>
        <dbReference type="ARBA" id="ARBA00004651"/>
    </source>
</evidence>
<dbReference type="PANTHER" id="PTHR23513">
    <property type="entry name" value="INTEGRAL MEMBRANE EFFLUX PROTEIN-RELATED"/>
    <property type="match status" value="1"/>
</dbReference>
<keyword evidence="5 8" id="KW-1133">Transmembrane helix</keyword>
<feature type="transmembrane region" description="Helical" evidence="8">
    <location>
        <begin position="122"/>
        <end position="142"/>
    </location>
</feature>
<dbReference type="Pfam" id="PF05977">
    <property type="entry name" value="MFS_3"/>
    <property type="match status" value="1"/>
</dbReference>
<dbReference type="InterPro" id="IPR010290">
    <property type="entry name" value="TM_effector"/>
</dbReference>
<accession>A0ABQ4EGZ1</accession>
<reference evidence="10 11" key="1">
    <citation type="submission" date="2021-01" db="EMBL/GenBank/DDBJ databases">
        <title>Whole genome shotgun sequence of Plantactinospora mayteni NBRC 109088.</title>
        <authorList>
            <person name="Komaki H."/>
            <person name="Tamura T."/>
        </authorList>
    </citation>
    <scope>NUCLEOTIDE SEQUENCE [LARGE SCALE GENOMIC DNA]</scope>
    <source>
        <strain evidence="10 11">NBRC 109088</strain>
    </source>
</reference>
<sequence length="436" mass="45785">MITELAPATTPPPEPAPPRDHSKRDFRLLWFGQGVSTIGSEITEIALPFTALVFLGASATEIGILSGLKDLAGLVLTLFAGVLVDRMRRRRLMIAADLGRFLALGIIPLLALGGILSMPILYVAAFVVGCLTVVFNLAYPAFVGSLLENDRLINANSKLEGTQQIAGVVGPGLGGILVQALRAPFAIAVDALSFLLSALSLSAMRHRESEDDLIRGETGGVRGVFRDIKEGLVATFGNPHLRALAAEAATFNLFSQIVMVLFLVYASRDVGLSAGVIGVVFAVGSVGGTLGALVTGKLVDRIGVGPALVWSTALTVAPMVALPFISGPKPVQAVLFGVVYLIVGLGIVISAITSITMRQTITPSRMRGRVNASFRFVTIGVIPIGAVGAGLLGDWIGLHNALYISAVGTPLALLWLIFSPVPKVRTLDEITPEENR</sequence>
<keyword evidence="4 8" id="KW-0812">Transmembrane</keyword>
<keyword evidence="3" id="KW-1003">Cell membrane</keyword>
<feature type="transmembrane region" description="Helical" evidence="8">
    <location>
        <begin position="373"/>
        <end position="392"/>
    </location>
</feature>
<evidence type="ECO:0000256" key="4">
    <source>
        <dbReference type="ARBA" id="ARBA00022692"/>
    </source>
</evidence>
<organism evidence="10 11">
    <name type="scientific">Plantactinospora mayteni</name>
    <dbReference type="NCBI Taxonomy" id="566021"/>
    <lineage>
        <taxon>Bacteria</taxon>
        <taxon>Bacillati</taxon>
        <taxon>Actinomycetota</taxon>
        <taxon>Actinomycetes</taxon>
        <taxon>Micromonosporales</taxon>
        <taxon>Micromonosporaceae</taxon>
        <taxon>Plantactinospora</taxon>
    </lineage>
</organism>